<sequence>MTAINGHAPSRPLANPALDIAERLYTSGIEEGDALWSDLTDEEREALIEFAAEHIAAHAQWLRDNGFRIIPTDAVPVPASEAEAFAMLKAAKGYFDASKRKGQLMGSAPKKLIIPGKLN</sequence>
<proteinExistence type="predicted"/>
<comment type="caution">
    <text evidence="1">The sequence shown here is derived from an EMBL/GenBank/DDBJ whole genome shotgun (WGS) entry which is preliminary data.</text>
</comment>
<gene>
    <name evidence="1" type="ORF">DJ017_19790</name>
</gene>
<dbReference type="EMBL" id="QFYQ01000003">
    <property type="protein sequence ID" value="RAK51202.1"/>
    <property type="molecule type" value="Genomic_DNA"/>
</dbReference>
<protein>
    <submittedName>
        <fullName evidence="1">Uncharacterized protein</fullName>
    </submittedName>
</protein>
<keyword evidence="2" id="KW-1185">Reference proteome</keyword>
<evidence type="ECO:0000313" key="1">
    <source>
        <dbReference type="EMBL" id="RAK51202.1"/>
    </source>
</evidence>
<accession>A0A328A974</accession>
<dbReference type="Proteomes" id="UP000249254">
    <property type="component" value="Unassembled WGS sequence"/>
</dbReference>
<evidence type="ECO:0000313" key="2">
    <source>
        <dbReference type="Proteomes" id="UP000249254"/>
    </source>
</evidence>
<dbReference type="AlphaFoldDB" id="A0A328A974"/>
<reference evidence="2" key="1">
    <citation type="submission" date="2018-05" db="EMBL/GenBank/DDBJ databases">
        <authorList>
            <person name="Li X."/>
        </authorList>
    </citation>
    <scope>NUCLEOTIDE SEQUENCE [LARGE SCALE GENOMIC DNA]</scope>
    <source>
        <strain evidence="2">LX32</strain>
    </source>
</reference>
<organism evidence="1 2">
    <name type="scientific">Phenylobacterium soli</name>
    <dbReference type="NCBI Taxonomy" id="2170551"/>
    <lineage>
        <taxon>Bacteria</taxon>
        <taxon>Pseudomonadati</taxon>
        <taxon>Pseudomonadota</taxon>
        <taxon>Alphaproteobacteria</taxon>
        <taxon>Caulobacterales</taxon>
        <taxon>Caulobacteraceae</taxon>
        <taxon>Phenylobacterium</taxon>
    </lineage>
</organism>
<dbReference type="RefSeq" id="WP_111530637.1">
    <property type="nucleotide sequence ID" value="NZ_QFYQ01000003.1"/>
</dbReference>
<name>A0A328A974_9CAUL</name>